<accession>A0A075GG54</accession>
<dbReference type="GO" id="GO:0032259">
    <property type="term" value="P:methylation"/>
    <property type="evidence" value="ECO:0007669"/>
    <property type="project" value="UniProtKB-KW"/>
</dbReference>
<dbReference type="CDD" id="cd02440">
    <property type="entry name" value="AdoMet_MTases"/>
    <property type="match status" value="1"/>
</dbReference>
<dbReference type="GO" id="GO:0016279">
    <property type="term" value="F:protein-lysine N-methyltransferase activity"/>
    <property type="evidence" value="ECO:0007669"/>
    <property type="project" value="InterPro"/>
</dbReference>
<sequence length="254" mass="29145">MSVKIEEFLKSLPSNIISGDDVQFPDHAFRKIFEFLDLNEKDVFYHLGCGDGKGVTIAFEEYNVQKAVGIDNDAEKIQLAKELVMKKDLKGVKLRCEDILTAKIDDATAILFWFTDIMIIENMKKRFDKLQTGCRIITIWGPLPGCYPTKVDFPFIINEIPFKEADLKEQLLAIFDTKCIDFVTAWEYAERYTNAISSPERKNDRFLTILQSMVIWINAKNLGIACGNEIPEPIKNYMGILKTFFGIEVKHLLK</sequence>
<feature type="domain" description="Methyltransferase" evidence="4">
    <location>
        <begin position="47"/>
        <end position="103"/>
    </location>
</feature>
<keyword evidence="2 5" id="KW-0808">Transferase</keyword>
<dbReference type="AlphaFoldDB" id="A0A075GG54"/>
<name>A0A075GG54_9ARCH</name>
<evidence type="ECO:0000256" key="2">
    <source>
        <dbReference type="ARBA" id="ARBA00022679"/>
    </source>
</evidence>
<dbReference type="PANTHER" id="PTHR13610:SF11">
    <property type="entry name" value="METHYLTRANSFERASE DOMAIN-CONTAINING PROTEIN"/>
    <property type="match status" value="1"/>
</dbReference>
<dbReference type="Gene3D" id="3.40.50.150">
    <property type="entry name" value="Vaccinia Virus protein VP39"/>
    <property type="match status" value="1"/>
</dbReference>
<evidence type="ECO:0000256" key="1">
    <source>
        <dbReference type="ARBA" id="ARBA00022603"/>
    </source>
</evidence>
<dbReference type="PANTHER" id="PTHR13610">
    <property type="entry name" value="METHYLTRANSFERASE DOMAIN-CONTAINING PROTEIN"/>
    <property type="match status" value="1"/>
</dbReference>
<dbReference type="InterPro" id="IPR029063">
    <property type="entry name" value="SAM-dependent_MTases_sf"/>
</dbReference>
<protein>
    <submittedName>
        <fullName evidence="5">SAM-dependent methyltransferase</fullName>
    </submittedName>
</protein>
<keyword evidence="1 5" id="KW-0489">Methyltransferase</keyword>
<evidence type="ECO:0000256" key="3">
    <source>
        <dbReference type="ARBA" id="ARBA00022691"/>
    </source>
</evidence>
<reference evidence="5" key="1">
    <citation type="journal article" date="2014" name="Genome Biol. Evol.">
        <title>Pangenome evidence for extensive interdomain horizontal transfer affecting lineage core and shell genes in uncultured planktonic thaumarchaeota and euryarchaeota.</title>
        <authorList>
            <person name="Deschamps P."/>
            <person name="Zivanovic Y."/>
            <person name="Moreira D."/>
            <person name="Rodriguez-Valera F."/>
            <person name="Lopez-Garcia P."/>
        </authorList>
    </citation>
    <scope>NUCLEOTIDE SEQUENCE</scope>
</reference>
<dbReference type="Pfam" id="PF13847">
    <property type="entry name" value="Methyltransf_31"/>
    <property type="match status" value="1"/>
</dbReference>
<dbReference type="SUPFAM" id="SSF53335">
    <property type="entry name" value="S-adenosyl-L-methionine-dependent methyltransferases"/>
    <property type="match status" value="1"/>
</dbReference>
<organism evidence="5">
    <name type="scientific">uncultured marine thaumarchaeote KM3_160_B06</name>
    <dbReference type="NCBI Taxonomy" id="1456030"/>
    <lineage>
        <taxon>Archaea</taxon>
        <taxon>Nitrososphaerota</taxon>
        <taxon>environmental samples</taxon>
    </lineage>
</organism>
<evidence type="ECO:0000313" key="5">
    <source>
        <dbReference type="EMBL" id="AIF03006.1"/>
    </source>
</evidence>
<dbReference type="EMBL" id="KF900667">
    <property type="protein sequence ID" value="AIF03006.1"/>
    <property type="molecule type" value="Genomic_DNA"/>
</dbReference>
<keyword evidence="3" id="KW-0949">S-adenosyl-L-methionine</keyword>
<proteinExistence type="predicted"/>
<dbReference type="InterPro" id="IPR025714">
    <property type="entry name" value="Methyltranfer_dom"/>
</dbReference>
<dbReference type="InterPro" id="IPR026170">
    <property type="entry name" value="FAM173A/B"/>
</dbReference>
<evidence type="ECO:0000259" key="4">
    <source>
        <dbReference type="Pfam" id="PF13847"/>
    </source>
</evidence>